<comment type="caution">
    <text evidence="1">The sequence shown here is derived from an EMBL/GenBank/DDBJ whole genome shotgun (WGS) entry which is preliminary data.</text>
</comment>
<accession>A0A482XJX9</accession>
<dbReference type="AlphaFoldDB" id="A0A482XJX9"/>
<dbReference type="EMBL" id="QKKF02006869">
    <property type="protein sequence ID" value="RZF46216.1"/>
    <property type="molecule type" value="Genomic_DNA"/>
</dbReference>
<reference evidence="1 2" key="1">
    <citation type="journal article" date="2017" name="Gigascience">
        <title>Genome sequence of the small brown planthopper, Laodelphax striatellus.</title>
        <authorList>
            <person name="Zhu J."/>
            <person name="Jiang F."/>
            <person name="Wang X."/>
            <person name="Yang P."/>
            <person name="Bao Y."/>
            <person name="Zhao W."/>
            <person name="Wang W."/>
            <person name="Lu H."/>
            <person name="Wang Q."/>
            <person name="Cui N."/>
            <person name="Li J."/>
            <person name="Chen X."/>
            <person name="Luo L."/>
            <person name="Yu J."/>
            <person name="Kang L."/>
            <person name="Cui F."/>
        </authorList>
    </citation>
    <scope>NUCLEOTIDE SEQUENCE [LARGE SCALE GENOMIC DNA]</scope>
    <source>
        <strain evidence="1">Lst14</strain>
    </source>
</reference>
<protein>
    <submittedName>
        <fullName evidence="1">Uncharacterized protein</fullName>
    </submittedName>
</protein>
<gene>
    <name evidence="1" type="ORF">LSTR_LSTR013849</name>
</gene>
<proteinExistence type="predicted"/>
<sequence length="69" mass="7585">MNGPLQSSLCVYTIRKVPAGNPDCQTIPSHFSQLTGNRDRRLSVSSETRGVARAEISRSDLGLNPGEWR</sequence>
<keyword evidence="2" id="KW-1185">Reference proteome</keyword>
<dbReference type="Proteomes" id="UP000291343">
    <property type="component" value="Unassembled WGS sequence"/>
</dbReference>
<dbReference type="InParanoid" id="A0A482XJX9"/>
<evidence type="ECO:0000313" key="1">
    <source>
        <dbReference type="EMBL" id="RZF46216.1"/>
    </source>
</evidence>
<name>A0A482XJX9_LAOST</name>
<organism evidence="1 2">
    <name type="scientific">Laodelphax striatellus</name>
    <name type="common">Small brown planthopper</name>
    <name type="synonym">Delphax striatella</name>
    <dbReference type="NCBI Taxonomy" id="195883"/>
    <lineage>
        <taxon>Eukaryota</taxon>
        <taxon>Metazoa</taxon>
        <taxon>Ecdysozoa</taxon>
        <taxon>Arthropoda</taxon>
        <taxon>Hexapoda</taxon>
        <taxon>Insecta</taxon>
        <taxon>Pterygota</taxon>
        <taxon>Neoptera</taxon>
        <taxon>Paraneoptera</taxon>
        <taxon>Hemiptera</taxon>
        <taxon>Auchenorrhyncha</taxon>
        <taxon>Fulgoroidea</taxon>
        <taxon>Delphacidae</taxon>
        <taxon>Criomorphinae</taxon>
        <taxon>Laodelphax</taxon>
    </lineage>
</organism>
<evidence type="ECO:0000313" key="2">
    <source>
        <dbReference type="Proteomes" id="UP000291343"/>
    </source>
</evidence>